<dbReference type="GeneID" id="25319392"/>
<reference evidence="1 2" key="1">
    <citation type="submission" date="2015-04" db="EMBL/GenBank/DDBJ databases">
        <authorList>
            <person name="Heijne W.H."/>
            <person name="Fedorova N.D."/>
            <person name="Nierman W.C."/>
            <person name="Vollebregt A.W."/>
            <person name="Zhao Z."/>
            <person name="Wu L."/>
            <person name="Kumar M."/>
            <person name="Stam H."/>
            <person name="van den Berg M.A."/>
            <person name="Pel H.J."/>
        </authorList>
    </citation>
    <scope>NUCLEOTIDE SEQUENCE [LARGE SCALE GENOMIC DNA]</scope>
    <source>
        <strain evidence="1 2">CBS 393.64</strain>
    </source>
</reference>
<gene>
    <name evidence="1" type="ORF">T310_7116</name>
</gene>
<dbReference type="AlphaFoldDB" id="A0A0F4YM32"/>
<organism evidence="1 2">
    <name type="scientific">Rasamsonia emersonii (strain ATCC 16479 / CBS 393.64 / IMI 116815)</name>
    <dbReference type="NCBI Taxonomy" id="1408163"/>
    <lineage>
        <taxon>Eukaryota</taxon>
        <taxon>Fungi</taxon>
        <taxon>Dikarya</taxon>
        <taxon>Ascomycota</taxon>
        <taxon>Pezizomycotina</taxon>
        <taxon>Eurotiomycetes</taxon>
        <taxon>Eurotiomycetidae</taxon>
        <taxon>Eurotiales</taxon>
        <taxon>Trichocomaceae</taxon>
        <taxon>Rasamsonia</taxon>
    </lineage>
</organism>
<name>A0A0F4YM32_RASE3</name>
<dbReference type="RefSeq" id="XP_013325533.1">
    <property type="nucleotide sequence ID" value="XM_013470079.1"/>
</dbReference>
<sequence length="289" mass="32476">MDSQILTSSPALTMTAVSHVETEINNKLDGYEPRDSNDDTARVLRAFLDYLPRDGRANLADDITGCQTDGDLQSLASRLVEGLLLPMKMANRPSHGDGGDIEKACMQRDGNICVVTQVYDVHQPAPDDKSMLTSYLAAVHILPFLEEERSASSGVWFNVRRYFPSMRSELDDHHQVDGLYHNPRNVITLMDPLYRDFGDFRVSLEPTSNNNASHVYRLRTHRNFSTCLVPFLPENGLVTLTNHNNEKDECPLPSPVLLETHAAIAQILDATDGSTDIRRLLSVKFLRRR</sequence>
<comment type="caution">
    <text evidence="1">The sequence shown here is derived from an EMBL/GenBank/DDBJ whole genome shotgun (WGS) entry which is preliminary data.</text>
</comment>
<dbReference type="STRING" id="1408163.A0A0F4YM32"/>
<proteinExistence type="predicted"/>
<accession>A0A0F4YM32</accession>
<protein>
    <submittedName>
        <fullName evidence="1">Uncharacterized protein</fullName>
    </submittedName>
</protein>
<dbReference type="Proteomes" id="UP000053958">
    <property type="component" value="Unassembled WGS sequence"/>
</dbReference>
<dbReference type="EMBL" id="LASV01000401">
    <property type="protein sequence ID" value="KKA18921.1"/>
    <property type="molecule type" value="Genomic_DNA"/>
</dbReference>
<dbReference type="OrthoDB" id="2104739at2759"/>
<evidence type="ECO:0000313" key="2">
    <source>
        <dbReference type="Proteomes" id="UP000053958"/>
    </source>
</evidence>
<keyword evidence="2" id="KW-1185">Reference proteome</keyword>
<evidence type="ECO:0000313" key="1">
    <source>
        <dbReference type="EMBL" id="KKA18921.1"/>
    </source>
</evidence>